<sequence>AYPASPPPKKKSSVGKIVLIVLAVVLVLCAGGATAVWFAVKDTVGETVDAARTRVVAPDTLAGRPKATDPESQQVSEGMVREMKATAPNATGAVGAFYGDPADDDLIMIVAVSGLMGDPQKELDTTIQDLSGDLSLSNMAAVDPGPLGGEASCGDGKADVPVGVCAWADRGSVGMFVMYAASRADAEAEFLTIRSQIEQRD</sequence>
<name>A0A2W2DZ16_9ACTN</name>
<dbReference type="AlphaFoldDB" id="A0A2W2DZ16"/>
<keyword evidence="3" id="KW-1185">Reference proteome</keyword>
<evidence type="ECO:0000256" key="1">
    <source>
        <dbReference type="SAM" id="Phobius"/>
    </source>
</evidence>
<feature type="non-terminal residue" evidence="2">
    <location>
        <position position="1"/>
    </location>
</feature>
<dbReference type="EMBL" id="POTY01000120">
    <property type="protein sequence ID" value="PZG15683.1"/>
    <property type="molecule type" value="Genomic_DNA"/>
</dbReference>
<organism evidence="2 3">
    <name type="scientific">Micromonospora craterilacus</name>
    <dbReference type="NCBI Taxonomy" id="1655439"/>
    <lineage>
        <taxon>Bacteria</taxon>
        <taxon>Bacillati</taxon>
        <taxon>Actinomycetota</taxon>
        <taxon>Actinomycetes</taxon>
        <taxon>Micromonosporales</taxon>
        <taxon>Micromonosporaceae</taxon>
        <taxon>Micromonospora</taxon>
    </lineage>
</organism>
<dbReference type="Proteomes" id="UP000248924">
    <property type="component" value="Unassembled WGS sequence"/>
</dbReference>
<keyword evidence="1" id="KW-1133">Transmembrane helix</keyword>
<dbReference type="OrthoDB" id="3868477at2"/>
<protein>
    <submittedName>
        <fullName evidence="2">Uncharacterized protein</fullName>
    </submittedName>
</protein>
<proteinExistence type="predicted"/>
<accession>A0A2W2DZ16</accession>
<keyword evidence="1" id="KW-0472">Membrane</keyword>
<comment type="caution">
    <text evidence="2">The sequence shown here is derived from an EMBL/GenBank/DDBJ whole genome shotgun (WGS) entry which is preliminary data.</text>
</comment>
<evidence type="ECO:0000313" key="3">
    <source>
        <dbReference type="Proteomes" id="UP000248924"/>
    </source>
</evidence>
<gene>
    <name evidence="2" type="ORF">C1I95_19035</name>
</gene>
<feature type="transmembrane region" description="Helical" evidence="1">
    <location>
        <begin position="17"/>
        <end position="40"/>
    </location>
</feature>
<dbReference type="RefSeq" id="WP_111215171.1">
    <property type="nucleotide sequence ID" value="NZ_POTY01000120.1"/>
</dbReference>
<evidence type="ECO:0000313" key="2">
    <source>
        <dbReference type="EMBL" id="PZG15683.1"/>
    </source>
</evidence>
<keyword evidence="1" id="KW-0812">Transmembrane</keyword>
<reference evidence="2 3" key="1">
    <citation type="submission" date="2018-01" db="EMBL/GenBank/DDBJ databases">
        <title>Draft genome sequence of Jishengella sp. NA12.</title>
        <authorList>
            <person name="Sahin N."/>
            <person name="Ay H."/>
            <person name="Saygin H."/>
        </authorList>
    </citation>
    <scope>NUCLEOTIDE SEQUENCE [LARGE SCALE GENOMIC DNA]</scope>
    <source>
        <strain evidence="2 3">NA12</strain>
    </source>
</reference>